<keyword evidence="9" id="KW-0560">Oxidoreductase</keyword>
<dbReference type="Gene3D" id="1.20.140.10">
    <property type="entry name" value="Butyryl-CoA Dehydrogenase, subunit A, domain 3"/>
    <property type="match status" value="2"/>
</dbReference>
<evidence type="ECO:0000259" key="15">
    <source>
        <dbReference type="Pfam" id="PF01756"/>
    </source>
</evidence>
<protein>
    <recommendedName>
        <fullName evidence="12">Acyl-coenzyme A oxidase</fullName>
    </recommendedName>
</protein>
<evidence type="ECO:0000256" key="7">
    <source>
        <dbReference type="ARBA" id="ARBA00022827"/>
    </source>
</evidence>
<keyword evidence="6 12" id="KW-0285">Flavoprotein</keyword>
<dbReference type="InterPro" id="IPR002655">
    <property type="entry name" value="Acyl-CoA_oxidase_C"/>
</dbReference>
<feature type="domain" description="Acyl-CoA oxidase C-terminal" evidence="15">
    <location>
        <begin position="490"/>
        <end position="664"/>
    </location>
</feature>
<evidence type="ECO:0000259" key="16">
    <source>
        <dbReference type="Pfam" id="PF14749"/>
    </source>
</evidence>
<dbReference type="EMBL" id="JH930475">
    <property type="protein sequence ID" value="EKM52427.1"/>
    <property type="molecule type" value="Genomic_DNA"/>
</dbReference>
<evidence type="ECO:0000259" key="17">
    <source>
        <dbReference type="Pfam" id="PF22924"/>
    </source>
</evidence>
<feature type="domain" description="Acyl-coenzyme A oxidase N-terminal" evidence="16">
    <location>
        <begin position="31"/>
        <end position="136"/>
    </location>
</feature>
<dbReference type="GeneID" id="18917821"/>
<keyword evidence="11" id="KW-0576">Peroxisome</keyword>
<evidence type="ECO:0000256" key="4">
    <source>
        <dbReference type="ARBA" id="ARBA00004846"/>
    </source>
</evidence>
<dbReference type="RefSeq" id="XP_007398773.1">
    <property type="nucleotide sequence ID" value="XM_007398711.1"/>
</dbReference>
<evidence type="ECO:0000256" key="6">
    <source>
        <dbReference type="ARBA" id="ARBA00022630"/>
    </source>
</evidence>
<evidence type="ECO:0000256" key="14">
    <source>
        <dbReference type="PIRSR" id="PIRSR000168-2"/>
    </source>
</evidence>
<comment type="cofactor">
    <cofactor evidence="2">
        <name>FAD</name>
        <dbReference type="ChEBI" id="CHEBI:57692"/>
    </cofactor>
</comment>
<accession>K5WQ10</accession>
<dbReference type="Proteomes" id="UP000008370">
    <property type="component" value="Unassembled WGS sequence"/>
</dbReference>
<dbReference type="PANTHER" id="PTHR10909">
    <property type="entry name" value="ELECTRON TRANSPORT OXIDOREDUCTASE"/>
    <property type="match status" value="1"/>
</dbReference>
<dbReference type="Gene3D" id="2.40.110.10">
    <property type="entry name" value="Butyryl-CoA Dehydrogenase, subunit A, domain 2"/>
    <property type="match status" value="1"/>
</dbReference>
<dbReference type="GO" id="GO:0071949">
    <property type="term" value="F:FAD binding"/>
    <property type="evidence" value="ECO:0007669"/>
    <property type="project" value="InterPro"/>
</dbReference>
<name>K5WQ10_PHACS</name>
<dbReference type="SUPFAM" id="SSF56645">
    <property type="entry name" value="Acyl-CoA dehydrogenase NM domain-like"/>
    <property type="match status" value="1"/>
</dbReference>
<dbReference type="InterPro" id="IPR029320">
    <property type="entry name" value="Acyl-CoA_ox_N"/>
</dbReference>
<dbReference type="PANTHER" id="PTHR10909:SF250">
    <property type="entry name" value="PEROXISOMAL ACYL-COENZYME A OXIDASE 1"/>
    <property type="match status" value="1"/>
</dbReference>
<keyword evidence="10" id="KW-0443">Lipid metabolism</keyword>
<dbReference type="Pfam" id="PF22924">
    <property type="entry name" value="ACOX_C_alpha1"/>
    <property type="match status" value="1"/>
</dbReference>
<evidence type="ECO:0000256" key="10">
    <source>
        <dbReference type="ARBA" id="ARBA00023098"/>
    </source>
</evidence>
<dbReference type="InParanoid" id="K5WQ10"/>
<comment type="similarity">
    <text evidence="5 12">Belongs to the acyl-CoA oxidase family.</text>
</comment>
<dbReference type="InterPro" id="IPR037069">
    <property type="entry name" value="AcylCoA_DH/ox_N_sf"/>
</dbReference>
<keyword evidence="8" id="KW-0276">Fatty acid metabolism</keyword>
<dbReference type="InterPro" id="IPR009100">
    <property type="entry name" value="AcylCoA_DH/oxidase_NM_dom_sf"/>
</dbReference>
<feature type="domain" description="Acyl-CoA oxidase C-alpha1" evidence="17">
    <location>
        <begin position="285"/>
        <end position="445"/>
    </location>
</feature>
<evidence type="ECO:0000256" key="2">
    <source>
        <dbReference type="ARBA" id="ARBA00001974"/>
    </source>
</evidence>
<evidence type="ECO:0000256" key="5">
    <source>
        <dbReference type="ARBA" id="ARBA00006288"/>
    </source>
</evidence>
<dbReference type="SUPFAM" id="SSF47203">
    <property type="entry name" value="Acyl-CoA dehydrogenase C-terminal domain-like"/>
    <property type="match status" value="2"/>
</dbReference>
<evidence type="ECO:0000256" key="3">
    <source>
        <dbReference type="ARBA" id="ARBA00004275"/>
    </source>
</evidence>
<evidence type="ECO:0000256" key="13">
    <source>
        <dbReference type="PIRSR" id="PIRSR000168-1"/>
    </source>
</evidence>
<evidence type="ECO:0000313" key="18">
    <source>
        <dbReference type="EMBL" id="EKM52427.1"/>
    </source>
</evidence>
<keyword evidence="19" id="KW-1185">Reference proteome</keyword>
<evidence type="ECO:0000313" key="19">
    <source>
        <dbReference type="Proteomes" id="UP000008370"/>
    </source>
</evidence>
<evidence type="ECO:0000256" key="9">
    <source>
        <dbReference type="ARBA" id="ARBA00023002"/>
    </source>
</evidence>
<dbReference type="Pfam" id="PF01756">
    <property type="entry name" value="ACOX"/>
    <property type="match status" value="1"/>
</dbReference>
<keyword evidence="7 12" id="KW-0274">FAD</keyword>
<evidence type="ECO:0000256" key="8">
    <source>
        <dbReference type="ARBA" id="ARBA00022832"/>
    </source>
</evidence>
<gene>
    <name evidence="18" type="ORF">PHACADRAFT_260805</name>
</gene>
<organism evidence="18 19">
    <name type="scientific">Phanerochaete carnosa (strain HHB-10118-sp)</name>
    <name type="common">White-rot fungus</name>
    <name type="synonym">Peniophora carnosa</name>
    <dbReference type="NCBI Taxonomy" id="650164"/>
    <lineage>
        <taxon>Eukaryota</taxon>
        <taxon>Fungi</taxon>
        <taxon>Dikarya</taxon>
        <taxon>Basidiomycota</taxon>
        <taxon>Agaricomycotina</taxon>
        <taxon>Agaricomycetes</taxon>
        <taxon>Polyporales</taxon>
        <taxon>Phanerochaetaceae</taxon>
        <taxon>Phanerochaete</taxon>
    </lineage>
</organism>
<dbReference type="InterPro" id="IPR012258">
    <property type="entry name" value="Acyl-CoA_oxidase"/>
</dbReference>
<evidence type="ECO:0000256" key="11">
    <source>
        <dbReference type="ARBA" id="ARBA00023140"/>
    </source>
</evidence>
<feature type="binding site" evidence="14">
    <location>
        <position position="185"/>
    </location>
    <ligand>
        <name>FAD</name>
        <dbReference type="ChEBI" id="CHEBI:57692"/>
    </ligand>
</feature>
<dbReference type="GO" id="GO:0033540">
    <property type="term" value="P:fatty acid beta-oxidation using acyl-CoA oxidase"/>
    <property type="evidence" value="ECO:0007669"/>
    <property type="project" value="UniProtKB-UniPathway"/>
</dbReference>
<comment type="pathway">
    <text evidence="4">Lipid metabolism; peroxisomal fatty acid beta-oxidation.</text>
</comment>
<dbReference type="Gene3D" id="1.10.540.10">
    <property type="entry name" value="Acyl-CoA dehydrogenase/oxidase, N-terminal domain"/>
    <property type="match status" value="1"/>
</dbReference>
<dbReference type="InterPro" id="IPR055060">
    <property type="entry name" value="ACOX_C_alpha1"/>
</dbReference>
<dbReference type="FunFam" id="1.20.140.10:FF:000015">
    <property type="entry name" value="Acyl-coenzyme A oxidase"/>
    <property type="match status" value="1"/>
</dbReference>
<dbReference type="GO" id="GO:0003997">
    <property type="term" value="F:acyl-CoA oxidase activity"/>
    <property type="evidence" value="ECO:0007669"/>
    <property type="project" value="UniProtKB-EC"/>
</dbReference>
<dbReference type="GO" id="GO:0055088">
    <property type="term" value="P:lipid homeostasis"/>
    <property type="evidence" value="ECO:0007669"/>
    <property type="project" value="TreeGrafter"/>
</dbReference>
<comment type="subcellular location">
    <subcellularLocation>
        <location evidence="3">Peroxisome</location>
    </subcellularLocation>
</comment>
<reference evidence="18 19" key="1">
    <citation type="journal article" date="2012" name="BMC Genomics">
        <title>Comparative genomics of the white-rot fungi, Phanerochaete carnosa and P. chrysosporium, to elucidate the genetic basis of the distinct wood types they colonize.</title>
        <authorList>
            <person name="Suzuki H."/>
            <person name="MacDonald J."/>
            <person name="Syed K."/>
            <person name="Salamov A."/>
            <person name="Hori C."/>
            <person name="Aerts A."/>
            <person name="Henrissat B."/>
            <person name="Wiebenga A."/>
            <person name="vanKuyk P.A."/>
            <person name="Barry K."/>
            <person name="Lindquist E."/>
            <person name="LaButti K."/>
            <person name="Lapidus A."/>
            <person name="Lucas S."/>
            <person name="Coutinho P."/>
            <person name="Gong Y."/>
            <person name="Samejima M."/>
            <person name="Mahadevan R."/>
            <person name="Abou-Zaid M."/>
            <person name="de Vries R.P."/>
            <person name="Igarashi K."/>
            <person name="Yadav J.S."/>
            <person name="Grigoriev I.V."/>
            <person name="Master E.R."/>
        </authorList>
    </citation>
    <scope>NUCLEOTIDE SEQUENCE [LARGE SCALE GENOMIC DNA]</scope>
    <source>
        <strain evidence="18 19">HHB-10118-sp</strain>
    </source>
</reference>
<dbReference type="Pfam" id="PF14749">
    <property type="entry name" value="Acyl-CoA_ox_N"/>
    <property type="match status" value="1"/>
</dbReference>
<dbReference type="InterPro" id="IPR036250">
    <property type="entry name" value="AcylCo_DH-like_C"/>
</dbReference>
<dbReference type="InterPro" id="IPR046373">
    <property type="entry name" value="Acyl-CoA_Oxase/DH_mid-dom_sf"/>
</dbReference>
<dbReference type="STRING" id="650164.K5WQ10"/>
<dbReference type="HOGENOM" id="CLU_014629_3_1_1"/>
<evidence type="ECO:0000256" key="1">
    <source>
        <dbReference type="ARBA" id="ARBA00001201"/>
    </source>
</evidence>
<dbReference type="FunFam" id="2.40.110.10:FF:000003">
    <property type="entry name" value="Acyl-coenzyme A oxidase"/>
    <property type="match status" value="1"/>
</dbReference>
<proteinExistence type="inferred from homology"/>
<dbReference type="AlphaFoldDB" id="K5WQ10"/>
<evidence type="ECO:0000256" key="12">
    <source>
        <dbReference type="PIRNR" id="PIRNR000168"/>
    </source>
</evidence>
<dbReference type="GO" id="GO:0005777">
    <property type="term" value="C:peroxisome"/>
    <property type="evidence" value="ECO:0007669"/>
    <property type="project" value="UniProtKB-SubCell"/>
</dbReference>
<dbReference type="KEGG" id="pco:PHACADRAFT_260805"/>
<dbReference type="OrthoDB" id="538336at2759"/>
<comment type="catalytic activity">
    <reaction evidence="1">
        <text>a 2,3-saturated acyl-CoA + O2 = a (2E)-enoyl-CoA + H2O2</text>
        <dbReference type="Rhea" id="RHEA:38959"/>
        <dbReference type="ChEBI" id="CHEBI:15379"/>
        <dbReference type="ChEBI" id="CHEBI:16240"/>
        <dbReference type="ChEBI" id="CHEBI:58856"/>
        <dbReference type="ChEBI" id="CHEBI:65111"/>
        <dbReference type="EC" id="1.3.3.6"/>
    </reaction>
</comment>
<sequence>MAERSTPEKQARIDMQRAREQSEVDTALVRDFAYGGQARWEEHAHVVDLLSKDPTFDHRYRVYLTRKERFKESLKLAKRMHDLQDKHGWTDAQFRMAMENVGESSAYSMHYVAFEPVLRSQASDELLAEYGALIANRGLLGCYLQTELAHGTNVGGLETTATYVPESKEFVINSPTFTSRKWWIGAAGKLATHGVVSALLILPDGKNMGPHLFFVQLRSLDDHRTLPGITLGDIGPKVFGGFSTIDNGYAVFDHVRIPRYYMLSKFAQVTEDGHYRQPPHSKISYGGMLYIRSTMVTGGGWTAAKAATIAIRYATVRRQGSGTPQGLEEQIINYPAVYNRLLPVLSRAYVLLLLGRHLEKAFSAMNEGLARGDTSLLADMHATTSGLKVLVTTAVAQDIETARRALGGHGFSDFSGLGKIYANYIPTTTFEGDNYVLDLQVVRAAVKAYKRYASAPHSDPSTLPPTARYLRLLSEQSAADKATAGWTDPHTSVHLLEQRAAHMIREYAKHENDLDASAPQRVSRAATEAFVAVQVESFIQELPSQLPDKDAHILKDLLTLYLLVTVEGALADLLSFGVFPDCQQTLNGDPTGDLRRAIKRLELKLLPQAIGLTDAFGFTDWELGSALGVYNGAVYEALWDSAQTEPQNQTDVVDGYQEYIKPVLERGRRLAGRSGAKL</sequence>
<dbReference type="UniPathway" id="UPA00661"/>
<feature type="active site" description="Proton acceptor" evidence="13">
    <location>
        <position position="431"/>
    </location>
</feature>
<dbReference type="GO" id="GO:0005504">
    <property type="term" value="F:fatty acid binding"/>
    <property type="evidence" value="ECO:0007669"/>
    <property type="project" value="TreeGrafter"/>
</dbReference>
<feature type="binding site" evidence="14">
    <location>
        <position position="146"/>
    </location>
    <ligand>
        <name>FAD</name>
        <dbReference type="ChEBI" id="CHEBI:57692"/>
    </ligand>
</feature>
<dbReference type="PIRSF" id="PIRSF000168">
    <property type="entry name" value="Acyl-CoA_oxidase"/>
    <property type="match status" value="1"/>
</dbReference>